<evidence type="ECO:0000259" key="5">
    <source>
        <dbReference type="Pfam" id="PF00501"/>
    </source>
</evidence>
<dbReference type="Gene3D" id="3.40.50.12780">
    <property type="entry name" value="N-terminal domain of ligase-like"/>
    <property type="match status" value="1"/>
</dbReference>
<dbReference type="InterPro" id="IPR042099">
    <property type="entry name" value="ANL_N_sf"/>
</dbReference>
<evidence type="ECO:0000313" key="7">
    <source>
        <dbReference type="EMBL" id="HGT82636.1"/>
    </source>
</evidence>
<dbReference type="InterPro" id="IPR025110">
    <property type="entry name" value="AMP-bd_C"/>
</dbReference>
<proteinExistence type="inferred from homology"/>
<comment type="caution">
    <text evidence="7">The sequence shown here is derived from an EMBL/GenBank/DDBJ whole genome shotgun (WGS) entry which is preliminary data.</text>
</comment>
<dbReference type="InterPro" id="IPR045851">
    <property type="entry name" value="AMP-bd_C_sf"/>
</dbReference>
<evidence type="ECO:0000256" key="2">
    <source>
        <dbReference type="ARBA" id="ARBA00022598"/>
    </source>
</evidence>
<dbReference type="GO" id="GO:0006631">
    <property type="term" value="P:fatty acid metabolic process"/>
    <property type="evidence" value="ECO:0007669"/>
    <property type="project" value="UniProtKB-KW"/>
</dbReference>
<dbReference type="EMBL" id="DSYZ01000065">
    <property type="protein sequence ID" value="HGT82636.1"/>
    <property type="molecule type" value="Genomic_DNA"/>
</dbReference>
<dbReference type="SUPFAM" id="SSF56801">
    <property type="entry name" value="Acetyl-CoA synthetase-like"/>
    <property type="match status" value="1"/>
</dbReference>
<accession>A0A7J3M128</accession>
<dbReference type="PANTHER" id="PTHR43859">
    <property type="entry name" value="ACYL-ACTIVATING ENZYME"/>
    <property type="match status" value="1"/>
</dbReference>
<dbReference type="GO" id="GO:0016874">
    <property type="term" value="F:ligase activity"/>
    <property type="evidence" value="ECO:0007669"/>
    <property type="project" value="UniProtKB-KW"/>
</dbReference>
<gene>
    <name evidence="7" type="ORF">ENT52_02790</name>
</gene>
<comment type="similarity">
    <text evidence="1">Belongs to the ATP-dependent AMP-binding enzyme family.</text>
</comment>
<dbReference type="PROSITE" id="PS00455">
    <property type="entry name" value="AMP_BINDING"/>
    <property type="match status" value="1"/>
</dbReference>
<dbReference type="InterPro" id="IPR000873">
    <property type="entry name" value="AMP-dep_synth/lig_dom"/>
</dbReference>
<evidence type="ECO:0000256" key="3">
    <source>
        <dbReference type="ARBA" id="ARBA00022832"/>
    </source>
</evidence>
<dbReference type="FunFam" id="3.30.300.30:FF:000008">
    <property type="entry name" value="2,3-dihydroxybenzoate-AMP ligase"/>
    <property type="match status" value="1"/>
</dbReference>
<sequence>MLKHYLFMRLRYELLIKKTLYFPLHSYPEKEIVWKDGRYNYRKFYERLQRFASGAESLGIKDAKIAFFDWNTHHYLEGMFAIPMMGSILHFVNIRLSPQEIIYTANYVKDDYVVFGRDFLPLVERIAPHIPSVKGWIATQEVETSLKPLYYYEDIIKSGSKYEFPEFDENKTACVYFTSGTTGLPKPVHFSHRGIILQCIINGLSLSINHSPTRLSSADTIMHIPPFFHGMGWTFPYLSTMFGMKQVLPGRYEPRTMLELIKREKVTYAAGVPVFLRMLIDSPESKDYAEALKGLKFVCDGEHPPRVLFERAKQFGIEMIEAFGMSEGVGFTFAVLKDHMLEWSWERQLEFLNKAGLPAPLVEVRIVDSEGKEVPRDGKTMGEILIRSPGLTEGYWMNPEKTKESWTEDGWFKTGDLGVWDEEGYIMILDRAKDVIKSGGEWISSVRLEGLILTHPAVNECAVVAARSEKWSERPIAVVTLKPGKSASEEEIKSFLVEKYVDKGVIPKWWLPERVFIVNEIPKTSVGKINKRSIREAYKDLVLP</sequence>
<dbReference type="Pfam" id="PF13193">
    <property type="entry name" value="AMP-binding_C"/>
    <property type="match status" value="1"/>
</dbReference>
<organism evidence="7">
    <name type="scientific">Archaeoglobus fulgidus</name>
    <dbReference type="NCBI Taxonomy" id="2234"/>
    <lineage>
        <taxon>Archaea</taxon>
        <taxon>Methanobacteriati</taxon>
        <taxon>Methanobacteriota</taxon>
        <taxon>Archaeoglobi</taxon>
        <taxon>Archaeoglobales</taxon>
        <taxon>Archaeoglobaceae</taxon>
        <taxon>Archaeoglobus</taxon>
    </lineage>
</organism>
<evidence type="ECO:0000256" key="1">
    <source>
        <dbReference type="ARBA" id="ARBA00006432"/>
    </source>
</evidence>
<feature type="domain" description="AMP-dependent synthetase/ligase" evidence="5">
    <location>
        <begin position="26"/>
        <end position="396"/>
    </location>
</feature>
<evidence type="ECO:0000259" key="6">
    <source>
        <dbReference type="Pfam" id="PF13193"/>
    </source>
</evidence>
<evidence type="ECO:0000256" key="4">
    <source>
        <dbReference type="ARBA" id="ARBA00023098"/>
    </source>
</evidence>
<dbReference type="AlphaFoldDB" id="A0A7J3M128"/>
<keyword evidence="2 7" id="KW-0436">Ligase</keyword>
<dbReference type="Pfam" id="PF00501">
    <property type="entry name" value="AMP-binding"/>
    <property type="match status" value="1"/>
</dbReference>
<keyword evidence="4" id="KW-0443">Lipid metabolism</keyword>
<dbReference type="InterPro" id="IPR020845">
    <property type="entry name" value="AMP-binding_CS"/>
</dbReference>
<dbReference type="Gene3D" id="3.30.300.30">
    <property type="match status" value="1"/>
</dbReference>
<dbReference type="PANTHER" id="PTHR43859:SF4">
    <property type="entry name" value="BUTANOATE--COA LIGASE AAE1-RELATED"/>
    <property type="match status" value="1"/>
</dbReference>
<keyword evidence="3" id="KW-0276">Fatty acid metabolism</keyword>
<reference evidence="7" key="1">
    <citation type="journal article" date="2020" name="mSystems">
        <title>Genome- and Community-Level Interaction Insights into Carbon Utilization and Element Cycling Functions of Hydrothermarchaeota in Hydrothermal Sediment.</title>
        <authorList>
            <person name="Zhou Z."/>
            <person name="Liu Y."/>
            <person name="Xu W."/>
            <person name="Pan J."/>
            <person name="Luo Z.H."/>
            <person name="Li M."/>
        </authorList>
    </citation>
    <scope>NUCLEOTIDE SEQUENCE [LARGE SCALE GENOMIC DNA]</scope>
    <source>
        <strain evidence="7">SpSt-587</strain>
    </source>
</reference>
<protein>
    <submittedName>
        <fullName evidence="7">Fatty-acid--CoA ligase</fullName>
    </submittedName>
</protein>
<name>A0A7J3M128_ARCFL</name>
<feature type="domain" description="AMP-binding enzyme C-terminal" evidence="6">
    <location>
        <begin position="448"/>
        <end position="528"/>
    </location>
</feature>
<dbReference type="NCBIfam" id="NF004837">
    <property type="entry name" value="PRK06187.1"/>
    <property type="match status" value="1"/>
</dbReference>